<reference evidence="3 4" key="1">
    <citation type="journal article" date="2010" name="Int. J. Syst. Evol. Microbiol.">
        <title>Thiohalobacter thiocyanaticus gen. nov., sp. nov., a moderately halophilic, sulfur-oxidizing gammaproteobacterium from hypersaline lakes, that utilizes thiocyanate.</title>
        <authorList>
            <person name="Sorokin D.Y."/>
            <person name="Kovaleva O.L."/>
            <person name="Tourova T.P."/>
            <person name="Muyzer G."/>
        </authorList>
    </citation>
    <scope>NUCLEOTIDE SEQUENCE [LARGE SCALE GENOMIC DNA]</scope>
    <source>
        <strain evidence="3 4">Hrh1</strain>
    </source>
</reference>
<accession>A0A426QE75</accession>
<feature type="domain" description="Serine aminopeptidase S33" evidence="2">
    <location>
        <begin position="96"/>
        <end position="203"/>
    </location>
</feature>
<dbReference type="Gene3D" id="3.40.50.1820">
    <property type="entry name" value="alpha/beta hydrolase"/>
    <property type="match status" value="1"/>
</dbReference>
<keyword evidence="1" id="KW-0472">Membrane</keyword>
<keyword evidence="1" id="KW-1133">Transmembrane helix</keyword>
<protein>
    <submittedName>
        <fullName evidence="3">Alpha/beta hydrolase</fullName>
    </submittedName>
</protein>
<dbReference type="InterPro" id="IPR029058">
    <property type="entry name" value="AB_hydrolase_fold"/>
</dbReference>
<organism evidence="3 4">
    <name type="scientific">Thiohalobacter thiocyanaticus</name>
    <dbReference type="NCBI Taxonomy" id="585455"/>
    <lineage>
        <taxon>Bacteria</taxon>
        <taxon>Pseudomonadati</taxon>
        <taxon>Pseudomonadota</taxon>
        <taxon>Gammaproteobacteria</taxon>
        <taxon>Thiohalobacterales</taxon>
        <taxon>Thiohalobacteraceae</taxon>
        <taxon>Thiohalobacter</taxon>
    </lineage>
</organism>
<dbReference type="EMBL" id="QZMU01000002">
    <property type="protein sequence ID" value="RRQ20072.1"/>
    <property type="molecule type" value="Genomic_DNA"/>
</dbReference>
<evidence type="ECO:0000259" key="2">
    <source>
        <dbReference type="Pfam" id="PF12146"/>
    </source>
</evidence>
<dbReference type="PRINTS" id="PR00111">
    <property type="entry name" value="ABHYDROLASE"/>
</dbReference>
<dbReference type="AlphaFoldDB" id="A0A426QE75"/>
<dbReference type="SUPFAM" id="SSF53474">
    <property type="entry name" value="alpha/beta-Hydrolases"/>
    <property type="match status" value="1"/>
</dbReference>
<evidence type="ECO:0000313" key="3">
    <source>
        <dbReference type="EMBL" id="RRQ20072.1"/>
    </source>
</evidence>
<proteinExistence type="predicted"/>
<dbReference type="Pfam" id="PF12146">
    <property type="entry name" value="Hydrolase_4"/>
    <property type="match status" value="1"/>
</dbReference>
<gene>
    <name evidence="3" type="ORF">D6C00_15075</name>
</gene>
<keyword evidence="1" id="KW-0812">Transmembrane</keyword>
<evidence type="ECO:0000313" key="4">
    <source>
        <dbReference type="Proteomes" id="UP000287798"/>
    </source>
</evidence>
<evidence type="ECO:0000256" key="1">
    <source>
        <dbReference type="SAM" id="Phobius"/>
    </source>
</evidence>
<dbReference type="Proteomes" id="UP000287798">
    <property type="component" value="Unassembled WGS sequence"/>
</dbReference>
<feature type="transmembrane region" description="Helical" evidence="1">
    <location>
        <begin position="20"/>
        <end position="41"/>
    </location>
</feature>
<sequence length="297" mass="32255">MCPAGGWDGSTGMRACNSRVLAVLMPGAGICLGLLMVLAACQRNLIYYPVREDLSHLLRQAQSQGAEPWYDRRGALIGWTLRGEGRPTAEGRGRHLVVFHGNAGHALDRTYYAEALFSLAGSPWQTVSLFEYPGYGARDGQPGEKQILAAADAAVGELVANGEERIFLLGESLGGGVAAALAGRYPKRIAGLILITPFTRLADVGRVHFPYLPVRWLLRERYDTVAALRGYHGPVAVLLAGRDEIVPARLGRELYQAYEGPKRRWVQARATHNGLDLSPGAGFWNQATDFLLGHAQP</sequence>
<name>A0A426QE75_9GAMM</name>
<dbReference type="InterPro" id="IPR022742">
    <property type="entry name" value="Hydrolase_4"/>
</dbReference>
<comment type="caution">
    <text evidence="3">The sequence shown here is derived from an EMBL/GenBank/DDBJ whole genome shotgun (WGS) entry which is preliminary data.</text>
</comment>
<keyword evidence="4" id="KW-1185">Reference proteome</keyword>
<keyword evidence="3" id="KW-0378">Hydrolase</keyword>
<dbReference type="InterPro" id="IPR000073">
    <property type="entry name" value="AB_hydrolase_1"/>
</dbReference>
<dbReference type="GO" id="GO:0016787">
    <property type="term" value="F:hydrolase activity"/>
    <property type="evidence" value="ECO:0007669"/>
    <property type="project" value="UniProtKB-KW"/>
</dbReference>
<dbReference type="PANTHER" id="PTHR12277">
    <property type="entry name" value="ALPHA/BETA HYDROLASE DOMAIN-CONTAINING PROTEIN"/>
    <property type="match status" value="1"/>
</dbReference>